<comment type="caution">
    <text evidence="1">The sequence shown here is derived from an EMBL/GenBank/DDBJ whole genome shotgun (WGS) entry which is preliminary data.</text>
</comment>
<name>A0A2I0K3Q5_PUNGR</name>
<proteinExistence type="predicted"/>
<reference evidence="1 2" key="1">
    <citation type="submission" date="2017-11" db="EMBL/GenBank/DDBJ databases">
        <title>De-novo sequencing of pomegranate (Punica granatum L.) genome.</title>
        <authorList>
            <person name="Akparov Z."/>
            <person name="Amiraslanov A."/>
            <person name="Hajiyeva S."/>
            <person name="Abbasov M."/>
            <person name="Kaur K."/>
            <person name="Hamwieh A."/>
            <person name="Solovyev V."/>
            <person name="Salamov A."/>
            <person name="Braich B."/>
            <person name="Kosarev P."/>
            <person name="Mahmoud A."/>
            <person name="Hajiyev E."/>
            <person name="Babayeva S."/>
            <person name="Izzatullayeva V."/>
            <person name="Mammadov A."/>
            <person name="Mammadov A."/>
            <person name="Sharifova S."/>
            <person name="Ojaghi J."/>
            <person name="Eynullazada K."/>
            <person name="Bayramov B."/>
            <person name="Abdulazimova A."/>
            <person name="Shahmuradov I."/>
        </authorList>
    </citation>
    <scope>NUCLEOTIDE SEQUENCE [LARGE SCALE GENOMIC DNA]</scope>
    <source>
        <strain evidence="2">cv. AG2017</strain>
        <tissue evidence="1">Leaf</tissue>
    </source>
</reference>
<sequence length="276" mass="30121">MALVDRVPPASSPVTSTDQSIAVAMAGTALAPDLSSSSTGAPPRLSPTSRCCPAKPRAGIPCRYPPPHAMHFPILEVVGSCNGIACLSGNLGDLLSNFRTPVFIWNPATRESRALPQCEDLREIRRVVSYGSEMSKCWDLWVMYGVAGDESWTNDVGVERLLACGFDEILVEKSDGTLAIYEASSKTFRDLPVERTWAVMTSGCNGSSLNAHIVSDCKENKQQFIVPRFNGFDTEEIAKRMRNLILNTILYSLGLLAHKFLAEQVVGVPFHLLFLS</sequence>
<dbReference type="EMBL" id="PGOL01000900">
    <property type="protein sequence ID" value="PKI63178.1"/>
    <property type="molecule type" value="Genomic_DNA"/>
</dbReference>
<accession>A0A2I0K3Q5</accession>
<gene>
    <name evidence="1" type="ORF">CRG98_016363</name>
</gene>
<dbReference type="AlphaFoldDB" id="A0A2I0K3Q5"/>
<protein>
    <submittedName>
        <fullName evidence="1">Uncharacterized protein</fullName>
    </submittedName>
</protein>
<dbReference type="Proteomes" id="UP000233551">
    <property type="component" value="Unassembled WGS sequence"/>
</dbReference>
<evidence type="ECO:0000313" key="2">
    <source>
        <dbReference type="Proteomes" id="UP000233551"/>
    </source>
</evidence>
<evidence type="ECO:0000313" key="1">
    <source>
        <dbReference type="EMBL" id="PKI63178.1"/>
    </source>
</evidence>
<organism evidence="1 2">
    <name type="scientific">Punica granatum</name>
    <name type="common">Pomegranate</name>
    <dbReference type="NCBI Taxonomy" id="22663"/>
    <lineage>
        <taxon>Eukaryota</taxon>
        <taxon>Viridiplantae</taxon>
        <taxon>Streptophyta</taxon>
        <taxon>Embryophyta</taxon>
        <taxon>Tracheophyta</taxon>
        <taxon>Spermatophyta</taxon>
        <taxon>Magnoliopsida</taxon>
        <taxon>eudicotyledons</taxon>
        <taxon>Gunneridae</taxon>
        <taxon>Pentapetalae</taxon>
        <taxon>rosids</taxon>
        <taxon>malvids</taxon>
        <taxon>Myrtales</taxon>
        <taxon>Lythraceae</taxon>
        <taxon>Punica</taxon>
    </lineage>
</organism>
<keyword evidence="2" id="KW-1185">Reference proteome</keyword>